<dbReference type="InterPro" id="IPR029053">
    <property type="entry name" value="Viral_coat"/>
</dbReference>
<keyword evidence="2" id="KW-1185">Reference proteome</keyword>
<sequence>MAFRRIRRRGRKTNVKKAVRANNRAMQYNKPAKVASVVSLAKSVNRLKSKMRRETELKEFESGLLSTTVGQVNINNTGMYIDDLDLMDIAEGASDKTRIGKKVMLKGVQVRLQFSHQSNTSSASNYIIEVYKTQDFGSTLTAIRDALYNVDSISGVIDYSSTHKNEAKSWLKRVAYKRIRLPVDTFTGVNMVKDVKMFIKQNQELTYTLGSTQVPQNYRYIICIRASVGNNNATTASTLTTVVHTTALTGAIVRLVSKCWYTDN</sequence>
<reference evidence="1 2" key="1">
    <citation type="submission" date="2015-06" db="EMBL/GenBank/DDBJ databases">
        <title>Nucleotide composition analysis revealed diverse host origins of novel circovirus-like genomes in Dianchi and Donghu lake in China.</title>
        <authorList>
            <person name="Ge X.-Y."/>
            <person name="Fang W."/>
            <person name="Wang J."/>
            <person name="Wang M.-N."/>
            <person name="Liu H.-Z."/>
            <person name="Shi Z.-L."/>
        </authorList>
    </citation>
    <scope>NUCLEOTIDE SEQUENCE [LARGE SCALE GENOMIC DNA]</scope>
    <source>
        <strain evidence="1">DHCV-4</strain>
    </source>
</reference>
<dbReference type="EMBL" id="KT149410">
    <property type="protein sequence ID" value="AMB43006.1"/>
    <property type="molecule type" value="Genomic_DNA"/>
</dbReference>
<proteinExistence type="predicted"/>
<dbReference type="Proteomes" id="UP000152724">
    <property type="component" value="Segment"/>
</dbReference>
<organism evidence="1 2">
    <name type="scientific">Circovirus-like genome DHCV-4</name>
    <dbReference type="NCBI Taxonomy" id="1788453"/>
    <lineage>
        <taxon>Viruses</taxon>
        <taxon>Monodnaviria</taxon>
        <taxon>Shotokuvirae</taxon>
        <taxon>Cressdnaviricota</taxon>
        <taxon>Arfiviricetes</taxon>
        <taxon>Jormunvirales</taxon>
        <taxon>Draupnirviridae</taxon>
        <taxon>Velocianivirus</taxon>
        <taxon>Velocianivirus diadonense</taxon>
    </lineage>
</organism>
<name>A0A190WHG5_9VIRU</name>
<dbReference type="Gene3D" id="2.60.120.20">
    <property type="match status" value="1"/>
</dbReference>
<accession>A0A190WHG5</accession>
<protein>
    <submittedName>
        <fullName evidence="1">Uncharacterized protein</fullName>
    </submittedName>
</protein>
<evidence type="ECO:0000313" key="2">
    <source>
        <dbReference type="Proteomes" id="UP000152724"/>
    </source>
</evidence>
<evidence type="ECO:0000313" key="1">
    <source>
        <dbReference type="EMBL" id="AMB43006.1"/>
    </source>
</evidence>